<reference evidence="3" key="1">
    <citation type="submission" date="2018-05" db="EMBL/GenBank/DDBJ databases">
        <title>Draft genome sequence of Stemphylium lycopersici strain CIDEFI 213.</title>
        <authorList>
            <person name="Medina R."/>
            <person name="Franco M.E.E."/>
            <person name="Lucentini C.G."/>
            <person name="Saparrat M.C.N."/>
            <person name="Balatti P.A."/>
        </authorList>
    </citation>
    <scope>NUCLEOTIDE SEQUENCE [LARGE SCALE GENOMIC DNA]</scope>
    <source>
        <strain evidence="3">CIDEFI 213</strain>
    </source>
</reference>
<comment type="caution">
    <text evidence="2">The sequence shown here is derived from an EMBL/GenBank/DDBJ whole genome shotgun (WGS) entry which is preliminary data.</text>
</comment>
<keyword evidence="1" id="KW-0472">Membrane</keyword>
<sequence>MVLSTEQSQMRFLAIVLPCLTLCTHTLLAASYILPGSDLDRAYFSVAYNVLAGCASILGLVGAVRSIPCLVSAYTLLHTTTLSFVTIAIVNLILPFDFLLLNPVIPSYAVDGPSICHDIDAGFGWDDEWLEKCSTSLRIIKFGGACFGLVLMLAQWWALLSVRRWGQELRSQPKQVGADVEKAGLVYGERMIHDEKTGF</sequence>
<keyword evidence="1" id="KW-0812">Transmembrane</keyword>
<evidence type="ECO:0000256" key="1">
    <source>
        <dbReference type="SAM" id="Phobius"/>
    </source>
</evidence>
<dbReference type="Proteomes" id="UP000249619">
    <property type="component" value="Unassembled WGS sequence"/>
</dbReference>
<accession>A0A364MWW9</accession>
<proteinExistence type="predicted"/>
<evidence type="ECO:0008006" key="4">
    <source>
        <dbReference type="Google" id="ProtNLM"/>
    </source>
</evidence>
<evidence type="ECO:0000313" key="3">
    <source>
        <dbReference type="Proteomes" id="UP000249619"/>
    </source>
</evidence>
<evidence type="ECO:0000313" key="2">
    <source>
        <dbReference type="EMBL" id="RAR05924.1"/>
    </source>
</evidence>
<dbReference type="EMBL" id="QGDH01000123">
    <property type="protein sequence ID" value="RAR05924.1"/>
    <property type="molecule type" value="Genomic_DNA"/>
</dbReference>
<gene>
    <name evidence="2" type="ORF">DDE83_007145</name>
</gene>
<feature type="transmembrane region" description="Helical" evidence="1">
    <location>
        <begin position="76"/>
        <end position="94"/>
    </location>
</feature>
<feature type="transmembrane region" description="Helical" evidence="1">
    <location>
        <begin position="139"/>
        <end position="160"/>
    </location>
</feature>
<dbReference type="OrthoDB" id="3765137at2759"/>
<protein>
    <recommendedName>
        <fullName evidence="4">MARVEL domain-containing protein</fullName>
    </recommendedName>
</protein>
<feature type="transmembrane region" description="Helical" evidence="1">
    <location>
        <begin position="46"/>
        <end position="64"/>
    </location>
</feature>
<keyword evidence="3" id="KW-1185">Reference proteome</keyword>
<organism evidence="2 3">
    <name type="scientific">Stemphylium lycopersici</name>
    <name type="common">Tomato gray leaf spot disease fungus</name>
    <name type="synonym">Thyrospora lycopersici</name>
    <dbReference type="NCBI Taxonomy" id="183478"/>
    <lineage>
        <taxon>Eukaryota</taxon>
        <taxon>Fungi</taxon>
        <taxon>Dikarya</taxon>
        <taxon>Ascomycota</taxon>
        <taxon>Pezizomycotina</taxon>
        <taxon>Dothideomycetes</taxon>
        <taxon>Pleosporomycetidae</taxon>
        <taxon>Pleosporales</taxon>
        <taxon>Pleosporineae</taxon>
        <taxon>Pleosporaceae</taxon>
        <taxon>Stemphylium</taxon>
    </lineage>
</organism>
<keyword evidence="1" id="KW-1133">Transmembrane helix</keyword>
<dbReference type="AlphaFoldDB" id="A0A364MWW9"/>
<feature type="transmembrane region" description="Helical" evidence="1">
    <location>
        <begin position="12"/>
        <end position="34"/>
    </location>
</feature>
<name>A0A364MWW9_STELY</name>